<dbReference type="RefSeq" id="WP_210657373.1">
    <property type="nucleotide sequence ID" value="NZ_JAGKSP010000002.1"/>
</dbReference>
<comment type="caution">
    <text evidence="1">The sequence shown here is derived from an EMBL/GenBank/DDBJ whole genome shotgun (WGS) entry which is preliminary data.</text>
</comment>
<proteinExistence type="predicted"/>
<organism evidence="1 2">
    <name type="scientific">Paenibacillus lignilyticus</name>
    <dbReference type="NCBI Taxonomy" id="1172615"/>
    <lineage>
        <taxon>Bacteria</taxon>
        <taxon>Bacillati</taxon>
        <taxon>Bacillota</taxon>
        <taxon>Bacilli</taxon>
        <taxon>Bacillales</taxon>
        <taxon>Paenibacillaceae</taxon>
        <taxon>Paenibacillus</taxon>
    </lineage>
</organism>
<reference evidence="1 2" key="1">
    <citation type="submission" date="2021-04" db="EMBL/GenBank/DDBJ databases">
        <title>Paenibacillus sp. DLE-14 whole genome sequence.</title>
        <authorList>
            <person name="Ham Y.J."/>
        </authorList>
    </citation>
    <scope>NUCLEOTIDE SEQUENCE [LARGE SCALE GENOMIC DNA]</scope>
    <source>
        <strain evidence="1 2">DLE-14</strain>
    </source>
</reference>
<keyword evidence="2" id="KW-1185">Reference proteome</keyword>
<accession>A0ABS5CA98</accession>
<dbReference type="EMBL" id="JAGKSP010000002">
    <property type="protein sequence ID" value="MBP3962868.1"/>
    <property type="molecule type" value="Genomic_DNA"/>
</dbReference>
<gene>
    <name evidence="1" type="ORF">I8J30_09165</name>
</gene>
<evidence type="ECO:0000313" key="2">
    <source>
        <dbReference type="Proteomes" id="UP000673394"/>
    </source>
</evidence>
<dbReference type="Proteomes" id="UP000673394">
    <property type="component" value="Unassembled WGS sequence"/>
</dbReference>
<protein>
    <submittedName>
        <fullName evidence="1">Uncharacterized protein</fullName>
    </submittedName>
</protein>
<evidence type="ECO:0000313" key="1">
    <source>
        <dbReference type="EMBL" id="MBP3962868.1"/>
    </source>
</evidence>
<sequence>MLAIGLVMITGCGNGENPGVHASNESNADYIDFGEKRYLNAWELSLLKSTKIDKIGVVERGSRISGNNAVYEIEGYPDRDVIAVQDNSAAIATIENRTGYSIYVLFEGADQPSHYPNLLDLPVEKVNIYRGTWLLHSYEGEDVRTIQRLLDRKGPDNEFQTDAAAKLSVLFITANTLGYNYGITEKDGAYGLAHRESKLPADIARFFVE</sequence>
<name>A0ABS5CA98_9BACL</name>